<keyword evidence="3" id="KW-1185">Reference proteome</keyword>
<proteinExistence type="predicted"/>
<accession>A0ABW3HSI9</accession>
<reference evidence="3" key="1">
    <citation type="journal article" date="2019" name="Int. J. Syst. Evol. Microbiol.">
        <title>The Global Catalogue of Microorganisms (GCM) 10K type strain sequencing project: providing services to taxonomists for standard genome sequencing and annotation.</title>
        <authorList>
            <consortium name="The Broad Institute Genomics Platform"/>
            <consortium name="The Broad Institute Genome Sequencing Center for Infectious Disease"/>
            <person name="Wu L."/>
            <person name="Ma J."/>
        </authorList>
    </citation>
    <scope>NUCLEOTIDE SEQUENCE [LARGE SCALE GENOMIC DNA]</scope>
    <source>
        <strain evidence="3">CCUG 59129</strain>
    </source>
</reference>
<dbReference type="Gene3D" id="3.40.50.300">
    <property type="entry name" value="P-loop containing nucleotide triphosphate hydrolases"/>
    <property type="match status" value="1"/>
</dbReference>
<dbReference type="InterPro" id="IPR027417">
    <property type="entry name" value="P-loop_NTPase"/>
</dbReference>
<dbReference type="Proteomes" id="UP001596989">
    <property type="component" value="Unassembled WGS sequence"/>
</dbReference>
<organism evidence="2 3">
    <name type="scientific">Paenibacillus chungangensis</name>
    <dbReference type="NCBI Taxonomy" id="696535"/>
    <lineage>
        <taxon>Bacteria</taxon>
        <taxon>Bacillati</taxon>
        <taxon>Bacillota</taxon>
        <taxon>Bacilli</taxon>
        <taxon>Bacillales</taxon>
        <taxon>Paenibacillaceae</taxon>
        <taxon>Paenibacillus</taxon>
    </lineage>
</organism>
<dbReference type="RefSeq" id="WP_377565051.1">
    <property type="nucleotide sequence ID" value="NZ_JBHTJZ010000021.1"/>
</dbReference>
<gene>
    <name evidence="2" type="ORF">ACFQ2I_14060</name>
</gene>
<dbReference type="InterPro" id="IPR018631">
    <property type="entry name" value="AAA-ATPase-like_dom"/>
</dbReference>
<sequence length="269" mass="30754">MKKLPIGIDDFQKIVIGKYYYADNTSLLQQLDNSGAEVTLITRPRRFGKTLTLSMVNCFYNVKENCRGLFAGLQVEGQPIFADAAHYPVLFFSMKELKDTAWETTYEKISLLMQDLYRNHNEVTAILEDSEREYFANIRNKKASNAELQLSLKKLTDYLERYYQKKVIVLIDEYDTPIISGYSHGYFEQVIGFMRNYLSAALKTNSSLNFALLTGITRVRKENIFSGLNHLDTASVVNGGYGDQLGNLWVSLQKANNPEKKMVGFQLVM</sequence>
<dbReference type="SUPFAM" id="SSF52540">
    <property type="entry name" value="P-loop containing nucleoside triphosphate hydrolases"/>
    <property type="match status" value="1"/>
</dbReference>
<dbReference type="PANTHER" id="PTHR34825">
    <property type="entry name" value="CONSERVED PROTEIN, WITH A WEAK D-GALACTARATE DEHYDRATASE/ALTRONATE HYDROLASE DOMAIN"/>
    <property type="match status" value="1"/>
</dbReference>
<comment type="caution">
    <text evidence="2">The sequence shown here is derived from an EMBL/GenBank/DDBJ whole genome shotgun (WGS) entry which is preliminary data.</text>
</comment>
<feature type="domain" description="AAA-ATPase-like" evidence="1">
    <location>
        <begin position="5"/>
        <end position="225"/>
    </location>
</feature>
<dbReference type="Pfam" id="PF09820">
    <property type="entry name" value="AAA-ATPase_like"/>
    <property type="match status" value="1"/>
</dbReference>
<evidence type="ECO:0000313" key="2">
    <source>
        <dbReference type="EMBL" id="MFD0960513.1"/>
    </source>
</evidence>
<protein>
    <submittedName>
        <fullName evidence="2">AAA family ATPase</fullName>
    </submittedName>
</protein>
<name>A0ABW3HSI9_9BACL</name>
<evidence type="ECO:0000259" key="1">
    <source>
        <dbReference type="Pfam" id="PF09820"/>
    </source>
</evidence>
<evidence type="ECO:0000313" key="3">
    <source>
        <dbReference type="Proteomes" id="UP001596989"/>
    </source>
</evidence>
<dbReference type="EMBL" id="JBHTJZ010000021">
    <property type="protein sequence ID" value="MFD0960513.1"/>
    <property type="molecule type" value="Genomic_DNA"/>
</dbReference>
<dbReference type="PANTHER" id="PTHR34825:SF1">
    <property type="entry name" value="AAA-ATPASE-LIKE DOMAIN-CONTAINING PROTEIN"/>
    <property type="match status" value="1"/>
</dbReference>